<evidence type="ECO:0000256" key="1">
    <source>
        <dbReference type="ARBA" id="ARBA00022679"/>
    </source>
</evidence>
<dbReference type="eggNOG" id="COG0515">
    <property type="taxonomic scope" value="Bacteria"/>
</dbReference>
<evidence type="ECO:0000259" key="7">
    <source>
        <dbReference type="PROSITE" id="PS50011"/>
    </source>
</evidence>
<keyword evidence="6" id="KW-1133">Transmembrane helix</keyword>
<evidence type="ECO:0000256" key="5">
    <source>
        <dbReference type="PROSITE-ProRule" id="PRU10141"/>
    </source>
</evidence>
<dbReference type="Gene3D" id="3.30.200.20">
    <property type="entry name" value="Phosphorylase Kinase, domain 1"/>
    <property type="match status" value="1"/>
</dbReference>
<organism evidence="8 9">
    <name type="scientific">Phocaeicola massiliensis B84634 = Timone 84634 = DSM 17679 = JCM 13223</name>
    <dbReference type="NCBI Taxonomy" id="1121098"/>
    <lineage>
        <taxon>Bacteria</taxon>
        <taxon>Pseudomonadati</taxon>
        <taxon>Bacteroidota</taxon>
        <taxon>Bacteroidia</taxon>
        <taxon>Bacteroidales</taxon>
        <taxon>Bacteroidaceae</taxon>
        <taxon>Phocaeicola</taxon>
    </lineage>
</organism>
<keyword evidence="6" id="KW-0472">Membrane</keyword>
<dbReference type="InterPro" id="IPR017441">
    <property type="entry name" value="Protein_kinase_ATP_BS"/>
</dbReference>
<keyword evidence="2 5" id="KW-0547">Nucleotide-binding</keyword>
<dbReference type="GO" id="GO:0034045">
    <property type="term" value="C:phagophore assembly site membrane"/>
    <property type="evidence" value="ECO:0007669"/>
    <property type="project" value="TreeGrafter"/>
</dbReference>
<reference evidence="8 9" key="1">
    <citation type="submission" date="2013-04" db="EMBL/GenBank/DDBJ databases">
        <title>The Genome Sequence of Bacteroides massiliensis DSM 17679.</title>
        <authorList>
            <consortium name="The Broad Institute Genomics Platform"/>
            <person name="Earl A."/>
            <person name="Ward D."/>
            <person name="Feldgarden M."/>
            <person name="Gevers D."/>
            <person name="Martens E."/>
            <person name="Fenner L."/>
            <person name="Roux V."/>
            <person name="Mallet M.N."/>
            <person name="Raoult D."/>
            <person name="Walker B."/>
            <person name="Young S."/>
            <person name="Zeng Q."/>
            <person name="Gargeya S."/>
            <person name="Fitzgerald M."/>
            <person name="Haas B."/>
            <person name="Abouelleil A."/>
            <person name="Allen A.W."/>
            <person name="Alvarado L."/>
            <person name="Arachchi H.M."/>
            <person name="Berlin A.M."/>
            <person name="Chapman S.B."/>
            <person name="Gainer-Dewar J."/>
            <person name="Goldberg J."/>
            <person name="Griggs A."/>
            <person name="Gujja S."/>
            <person name="Hansen M."/>
            <person name="Howarth C."/>
            <person name="Imamovic A."/>
            <person name="Ireland A."/>
            <person name="Larimer J."/>
            <person name="McCowan C."/>
            <person name="Murphy C."/>
            <person name="Pearson M."/>
            <person name="Poon T.W."/>
            <person name="Priest M."/>
            <person name="Roberts A."/>
            <person name="Saif S."/>
            <person name="Shea T."/>
            <person name="Sisk P."/>
            <person name="Sykes S."/>
            <person name="Wortman J."/>
            <person name="Nusbaum C."/>
            <person name="Birren B."/>
        </authorList>
    </citation>
    <scope>NUCLEOTIDE SEQUENCE [LARGE SCALE GENOMIC DNA]</scope>
    <source>
        <strain evidence="9">B84634 / Timone 84634 / DSM 17679 / JCM 13223</strain>
    </source>
</reference>
<dbReference type="GO" id="GO:0005829">
    <property type="term" value="C:cytosol"/>
    <property type="evidence" value="ECO:0007669"/>
    <property type="project" value="TreeGrafter"/>
</dbReference>
<dbReference type="OrthoDB" id="9813021at2"/>
<dbReference type="PROSITE" id="PS00107">
    <property type="entry name" value="PROTEIN_KINASE_ATP"/>
    <property type="match status" value="1"/>
</dbReference>
<dbReference type="GO" id="GO:0005524">
    <property type="term" value="F:ATP binding"/>
    <property type="evidence" value="ECO:0007669"/>
    <property type="project" value="UniProtKB-UniRule"/>
</dbReference>
<evidence type="ECO:0000256" key="4">
    <source>
        <dbReference type="ARBA" id="ARBA00022840"/>
    </source>
</evidence>
<evidence type="ECO:0000313" key="9">
    <source>
        <dbReference type="Proteomes" id="UP000017831"/>
    </source>
</evidence>
<dbReference type="STRING" id="1121098.HMPREF1534_02283"/>
<evidence type="ECO:0000256" key="2">
    <source>
        <dbReference type="ARBA" id="ARBA00022741"/>
    </source>
</evidence>
<dbReference type="EMBL" id="AQHY01000026">
    <property type="protein sequence ID" value="EOA54405.1"/>
    <property type="molecule type" value="Genomic_DNA"/>
</dbReference>
<dbReference type="PROSITE" id="PS50011">
    <property type="entry name" value="PROTEIN_KINASE_DOM"/>
    <property type="match status" value="1"/>
</dbReference>
<comment type="caution">
    <text evidence="8">The sequence shown here is derived from an EMBL/GenBank/DDBJ whole genome shotgun (WGS) entry which is preliminary data.</text>
</comment>
<dbReference type="InterPro" id="IPR011009">
    <property type="entry name" value="Kinase-like_dom_sf"/>
</dbReference>
<keyword evidence="6" id="KW-0812">Transmembrane</keyword>
<proteinExistence type="predicted"/>
<dbReference type="InterPro" id="IPR000719">
    <property type="entry name" value="Prot_kinase_dom"/>
</dbReference>
<dbReference type="AlphaFoldDB" id="U6RD57"/>
<dbReference type="CDD" id="cd14014">
    <property type="entry name" value="STKc_PknB_like"/>
    <property type="match status" value="1"/>
</dbReference>
<protein>
    <recommendedName>
        <fullName evidence="7">Protein kinase domain-containing protein</fullName>
    </recommendedName>
</protein>
<dbReference type="RefSeq" id="WP_005941074.1">
    <property type="nucleotide sequence ID" value="NZ_KB890325.1"/>
</dbReference>
<dbReference type="GO" id="GO:0005776">
    <property type="term" value="C:autophagosome"/>
    <property type="evidence" value="ECO:0007669"/>
    <property type="project" value="TreeGrafter"/>
</dbReference>
<keyword evidence="4 5" id="KW-0067">ATP-binding</keyword>
<keyword evidence="9" id="KW-1185">Reference proteome</keyword>
<evidence type="ECO:0000256" key="6">
    <source>
        <dbReference type="SAM" id="Phobius"/>
    </source>
</evidence>
<dbReference type="Proteomes" id="UP000017831">
    <property type="component" value="Unassembled WGS sequence"/>
</dbReference>
<dbReference type="PANTHER" id="PTHR24348">
    <property type="entry name" value="SERINE/THREONINE-PROTEIN KINASE UNC-51-RELATED"/>
    <property type="match status" value="1"/>
</dbReference>
<dbReference type="Pfam" id="PF00069">
    <property type="entry name" value="Pkinase"/>
    <property type="match status" value="1"/>
</dbReference>
<keyword evidence="3" id="KW-0418">Kinase</keyword>
<evidence type="ECO:0000256" key="3">
    <source>
        <dbReference type="ARBA" id="ARBA00022777"/>
    </source>
</evidence>
<dbReference type="GO" id="GO:0004674">
    <property type="term" value="F:protein serine/threonine kinase activity"/>
    <property type="evidence" value="ECO:0007669"/>
    <property type="project" value="InterPro"/>
</dbReference>
<sequence length="567" mass="63342">MSIICIQSINEKKNHIRYEVDTDSQPLGVGGMGSVYRGKRIQEKTGVCVDVAIKFLFDDLPAHVIERARREASIQIHNENLVEMFGFIQIDEVVSPTVVHQHYHVVSELLHGVVLCDLLKGKTTDNNGVDIPFAQELYNQYVTDRCGFALLVIKNILSGIMALHDKGYIHRDLDPSNIMITSDRKIKIIDYGIAKQLSTLTTQDQQLTTAGQFMGKATYASPELVVGDVVHQNETTDIYAIGIMLFQFIVGHVPFEGATHEVLEMQLHHKMPLQQVPQKEIRKIIAKATAKKQKDRYQSAAEFRVAVEQISKISMPSATEQEKFGNIIETVQAIVGKMGQKNVWAAVFIVVVLIGGSITWKIIADNKEKQQAELERIETEKRIAAWEAEMNNTILDSSVPSGQRVTDSISGHTVMVKTAGQLTLEAFTLLSDSGKAVDGLNLLEKVAQKGYRSSLDAAYLVARLHYPGEDSSDSIQQIKNYLSETLKKDGKDAHQMMSRIVKTDSTYYKALYELGCDFLAGEIRTGKADSRDLPKALEYFKRGLTFATQANDNEYISKCSRRIEALQ</sequence>
<evidence type="ECO:0000313" key="8">
    <source>
        <dbReference type="EMBL" id="EOA54405.1"/>
    </source>
</evidence>
<accession>U6RD57</accession>
<keyword evidence="1" id="KW-0808">Transferase</keyword>
<dbReference type="GO" id="GO:0042594">
    <property type="term" value="P:response to starvation"/>
    <property type="evidence" value="ECO:0007669"/>
    <property type="project" value="TreeGrafter"/>
</dbReference>
<name>U6RD57_9BACT</name>
<dbReference type="Gene3D" id="1.10.510.10">
    <property type="entry name" value="Transferase(Phosphotransferase) domain 1"/>
    <property type="match status" value="1"/>
</dbReference>
<dbReference type="GeneID" id="60061779"/>
<dbReference type="PANTHER" id="PTHR24348:SF22">
    <property type="entry name" value="NON-SPECIFIC SERINE_THREONINE PROTEIN KINASE"/>
    <property type="match status" value="1"/>
</dbReference>
<gene>
    <name evidence="8" type="ORF">HMPREF1534_02283</name>
</gene>
<dbReference type="SUPFAM" id="SSF56112">
    <property type="entry name" value="Protein kinase-like (PK-like)"/>
    <property type="match status" value="1"/>
</dbReference>
<dbReference type="InterPro" id="IPR045269">
    <property type="entry name" value="Atg1-like"/>
</dbReference>
<dbReference type="HOGENOM" id="CLU_495813_0_0_10"/>
<feature type="binding site" evidence="5">
    <location>
        <position position="54"/>
    </location>
    <ligand>
        <name>ATP</name>
        <dbReference type="ChEBI" id="CHEBI:30616"/>
    </ligand>
</feature>
<dbReference type="PATRIC" id="fig|1121098.3.peg.2324"/>
<feature type="transmembrane region" description="Helical" evidence="6">
    <location>
        <begin position="343"/>
        <end position="363"/>
    </location>
</feature>
<feature type="domain" description="Protein kinase" evidence="7">
    <location>
        <begin position="21"/>
        <end position="310"/>
    </location>
</feature>